<comment type="catalytic activity">
    <reaction evidence="1 9">
        <text>adenosine 3',5'-bisphosphate + H2O = AMP + phosphate</text>
        <dbReference type="Rhea" id="RHEA:10040"/>
        <dbReference type="ChEBI" id="CHEBI:15377"/>
        <dbReference type="ChEBI" id="CHEBI:43474"/>
        <dbReference type="ChEBI" id="CHEBI:58343"/>
        <dbReference type="ChEBI" id="CHEBI:456215"/>
        <dbReference type="EC" id="3.1.3.7"/>
    </reaction>
</comment>
<evidence type="ECO:0000313" key="10">
    <source>
        <dbReference type="EMBL" id="CAH0532348.1"/>
    </source>
</evidence>
<reference evidence="10" key="1">
    <citation type="submission" date="2021-11" db="EMBL/GenBank/DDBJ databases">
        <authorList>
            <person name="Rodrigo-Torres L."/>
            <person name="Arahal R. D."/>
            <person name="Lucena T."/>
        </authorList>
    </citation>
    <scope>NUCLEOTIDE SEQUENCE</scope>
    <source>
        <strain evidence="10">CECT 7929</strain>
    </source>
</reference>
<name>A0ABN8DRB8_9VIBR</name>
<dbReference type="HAMAP" id="MF_02095">
    <property type="entry name" value="CysQ"/>
    <property type="match status" value="1"/>
</dbReference>
<gene>
    <name evidence="10" type="primary">cysQ_1</name>
    <name evidence="9" type="synonym">cysQ</name>
    <name evidence="10" type="ORF">VST7929_00166</name>
</gene>
<evidence type="ECO:0000256" key="8">
    <source>
        <dbReference type="ARBA" id="ARBA00023136"/>
    </source>
</evidence>
<dbReference type="InterPro" id="IPR000760">
    <property type="entry name" value="Inositol_monophosphatase-like"/>
</dbReference>
<dbReference type="PANTHER" id="PTHR43028:SF7">
    <property type="entry name" value="3'(2'),5'-BISPHOSPHATE NUCLEOTIDASE CYSQ"/>
    <property type="match status" value="1"/>
</dbReference>
<dbReference type="PROSITE" id="PS00630">
    <property type="entry name" value="IMP_2"/>
    <property type="match status" value="1"/>
</dbReference>
<proteinExistence type="inferred from homology"/>
<dbReference type="InterPro" id="IPR020550">
    <property type="entry name" value="Inositol_monophosphatase_CS"/>
</dbReference>
<dbReference type="GO" id="GO:0008441">
    <property type="term" value="F:3'(2'),5'-bisphosphate nucleotidase activity"/>
    <property type="evidence" value="ECO:0007669"/>
    <property type="project" value="UniProtKB-EC"/>
</dbReference>
<protein>
    <recommendedName>
        <fullName evidence="9">3'(2'),5'-bisphosphate nucleotidase CysQ</fullName>
        <ecNumber evidence="9">3.1.3.7</ecNumber>
    </recommendedName>
    <alternativeName>
        <fullName evidence="9">3'(2'),5-bisphosphonucleoside 3'(2')-phosphohydrolase</fullName>
    </alternativeName>
    <alternativeName>
        <fullName evidence="9">3'-phosphoadenosine 5'-phosphate phosphatase</fullName>
        <shortName evidence="9">PAP phosphatase</shortName>
    </alternativeName>
</protein>
<accession>A0ABN8DRB8</accession>
<sequence>MDHWMLLEAARRIARQCGETVTQIYQQGDFEQHLKDDQTPVTSADMAAHALLTQALSSLTPHIPVMSEEGKFLPLAERQAWPSYWLVDPIDGTQEFINRSDQFAVVIALIENNEPTLGVVHAPILGRTYYALKGQGAWCQLGDETAGQLQSKRYRTPPRELNLAVSHRQNVDAITEQLSPAYHYEWLRFGSAALKTCLIAEGAADAYWRSGPTGEWDTAAGQVILTEAGGQVMTLNLEPLSYNQRETLINPDFIVVGDGQLPWAEILQR</sequence>
<dbReference type="Pfam" id="PF00459">
    <property type="entry name" value="Inositol_P"/>
    <property type="match status" value="1"/>
</dbReference>
<evidence type="ECO:0000256" key="3">
    <source>
        <dbReference type="ARBA" id="ARBA00022475"/>
    </source>
</evidence>
<feature type="binding site" evidence="9">
    <location>
        <position position="217"/>
    </location>
    <ligand>
        <name>substrate</name>
    </ligand>
</feature>
<dbReference type="EMBL" id="CAKLDI010000001">
    <property type="protein sequence ID" value="CAH0532348.1"/>
    <property type="molecule type" value="Genomic_DNA"/>
</dbReference>
<feature type="binding site" evidence="9">
    <location>
        <position position="90"/>
    </location>
    <ligand>
        <name>Mg(2+)</name>
        <dbReference type="ChEBI" id="CHEBI:18420"/>
        <label>1</label>
    </ligand>
</feature>
<comment type="cofactor">
    <cofactor evidence="9">
        <name>Mg(2+)</name>
        <dbReference type="ChEBI" id="CHEBI:18420"/>
    </cofactor>
</comment>
<dbReference type="InterPro" id="IPR050725">
    <property type="entry name" value="CysQ/Inositol_MonoPase"/>
</dbReference>
<dbReference type="CDD" id="cd01638">
    <property type="entry name" value="CysQ"/>
    <property type="match status" value="1"/>
</dbReference>
<comment type="function">
    <text evidence="9">Converts adenosine-3',5'-bisphosphate (PAP) to AMP.</text>
</comment>
<dbReference type="InterPro" id="IPR020583">
    <property type="entry name" value="Inositol_monoP_metal-BS"/>
</dbReference>
<dbReference type="SUPFAM" id="SSF56655">
    <property type="entry name" value="Carbohydrate phosphatase"/>
    <property type="match status" value="1"/>
</dbReference>
<keyword evidence="7 9" id="KW-0460">Magnesium</keyword>
<evidence type="ECO:0000256" key="5">
    <source>
        <dbReference type="ARBA" id="ARBA00022723"/>
    </source>
</evidence>
<keyword evidence="4 9" id="KW-0997">Cell inner membrane</keyword>
<dbReference type="Gene3D" id="3.40.190.80">
    <property type="match status" value="1"/>
</dbReference>
<dbReference type="PANTHER" id="PTHR43028">
    <property type="entry name" value="3'(2'),5'-BISPHOSPHATE NUCLEOTIDASE 1"/>
    <property type="match status" value="1"/>
</dbReference>
<evidence type="ECO:0000256" key="1">
    <source>
        <dbReference type="ARBA" id="ARBA00001625"/>
    </source>
</evidence>
<comment type="caution">
    <text evidence="10">The sequence shown here is derived from an EMBL/GenBank/DDBJ whole genome shotgun (WGS) entry which is preliminary data.</text>
</comment>
<keyword evidence="5 9" id="KW-0479">Metal-binding</keyword>
<keyword evidence="6 9" id="KW-0378">Hydrolase</keyword>
<dbReference type="InterPro" id="IPR006240">
    <property type="entry name" value="CysQ"/>
</dbReference>
<feature type="binding site" evidence="9">
    <location>
        <position position="217"/>
    </location>
    <ligand>
        <name>Mg(2+)</name>
        <dbReference type="ChEBI" id="CHEBI:18420"/>
        <label>2</label>
    </ligand>
</feature>
<keyword evidence="11" id="KW-1185">Reference proteome</keyword>
<comment type="similarity">
    <text evidence="2 9">Belongs to the inositol monophosphatase superfamily. CysQ family.</text>
</comment>
<feature type="binding site" evidence="9">
    <location>
        <position position="91"/>
    </location>
    <ligand>
        <name>Mg(2+)</name>
        <dbReference type="ChEBI" id="CHEBI:18420"/>
        <label>2</label>
    </ligand>
</feature>
<dbReference type="EC" id="3.1.3.7" evidence="9"/>
<evidence type="ECO:0000313" key="11">
    <source>
        <dbReference type="Proteomes" id="UP000838672"/>
    </source>
</evidence>
<dbReference type="RefSeq" id="WP_237464191.1">
    <property type="nucleotide sequence ID" value="NZ_CAKLDI010000001.1"/>
</dbReference>
<dbReference type="Proteomes" id="UP000838672">
    <property type="component" value="Unassembled WGS sequence"/>
</dbReference>
<dbReference type="Gene3D" id="3.30.540.10">
    <property type="entry name" value="Fructose-1,6-Bisphosphatase, subunit A, domain 1"/>
    <property type="match status" value="1"/>
</dbReference>
<feature type="binding site" evidence="9">
    <location>
        <begin position="90"/>
        <end position="93"/>
    </location>
    <ligand>
        <name>substrate</name>
    </ligand>
</feature>
<feature type="binding site" evidence="9">
    <location>
        <position position="68"/>
    </location>
    <ligand>
        <name>substrate</name>
    </ligand>
</feature>
<evidence type="ECO:0000256" key="2">
    <source>
        <dbReference type="ARBA" id="ARBA00005289"/>
    </source>
</evidence>
<evidence type="ECO:0000256" key="9">
    <source>
        <dbReference type="HAMAP-Rule" id="MF_02095"/>
    </source>
</evidence>
<feature type="binding site" evidence="9">
    <location>
        <position position="88"/>
    </location>
    <ligand>
        <name>Mg(2+)</name>
        <dbReference type="ChEBI" id="CHEBI:18420"/>
        <label>2</label>
    </ligand>
</feature>
<keyword evidence="8 9" id="KW-0472">Membrane</keyword>
<dbReference type="NCBIfam" id="TIGR01331">
    <property type="entry name" value="bisphos_cysQ"/>
    <property type="match status" value="1"/>
</dbReference>
<dbReference type="PRINTS" id="PR00377">
    <property type="entry name" value="IMPHPHTASES"/>
</dbReference>
<evidence type="ECO:0000256" key="7">
    <source>
        <dbReference type="ARBA" id="ARBA00022842"/>
    </source>
</evidence>
<organism evidence="10 11">
    <name type="scientific">Vibrio stylophorae</name>
    <dbReference type="NCBI Taxonomy" id="659351"/>
    <lineage>
        <taxon>Bacteria</taxon>
        <taxon>Pseudomonadati</taxon>
        <taxon>Pseudomonadota</taxon>
        <taxon>Gammaproteobacteria</taxon>
        <taxon>Vibrionales</taxon>
        <taxon>Vibrionaceae</taxon>
        <taxon>Vibrio</taxon>
    </lineage>
</organism>
<keyword evidence="3 9" id="KW-1003">Cell membrane</keyword>
<feature type="binding site" evidence="9">
    <location>
        <position position="88"/>
    </location>
    <ligand>
        <name>Mg(2+)</name>
        <dbReference type="ChEBI" id="CHEBI:18420"/>
        <label>1</label>
    </ligand>
</feature>
<dbReference type="PROSITE" id="PS00629">
    <property type="entry name" value="IMP_1"/>
    <property type="match status" value="1"/>
</dbReference>
<evidence type="ECO:0000256" key="4">
    <source>
        <dbReference type="ARBA" id="ARBA00022519"/>
    </source>
</evidence>
<evidence type="ECO:0000256" key="6">
    <source>
        <dbReference type="ARBA" id="ARBA00022801"/>
    </source>
</evidence>
<comment type="subcellular location">
    <subcellularLocation>
        <location evidence="9">Cell inner membrane</location>
        <topology evidence="9">Peripheral membrane protein</topology>
        <orientation evidence="9">Cytoplasmic side</orientation>
    </subcellularLocation>
</comment>
<feature type="binding site" evidence="9">
    <location>
        <position position="68"/>
    </location>
    <ligand>
        <name>Mg(2+)</name>
        <dbReference type="ChEBI" id="CHEBI:18420"/>
        <label>1</label>
    </ligand>
</feature>